<dbReference type="EMBL" id="ML987193">
    <property type="protein sequence ID" value="KAF2250508.1"/>
    <property type="molecule type" value="Genomic_DNA"/>
</dbReference>
<gene>
    <name evidence="2" type="ORF">BU26DRAFT_562488</name>
</gene>
<dbReference type="OrthoDB" id="3691606at2759"/>
<evidence type="ECO:0000256" key="1">
    <source>
        <dbReference type="SAM" id="MobiDB-lite"/>
    </source>
</evidence>
<organism evidence="2 3">
    <name type="scientific">Trematosphaeria pertusa</name>
    <dbReference type="NCBI Taxonomy" id="390896"/>
    <lineage>
        <taxon>Eukaryota</taxon>
        <taxon>Fungi</taxon>
        <taxon>Dikarya</taxon>
        <taxon>Ascomycota</taxon>
        <taxon>Pezizomycotina</taxon>
        <taxon>Dothideomycetes</taxon>
        <taxon>Pleosporomycetidae</taxon>
        <taxon>Pleosporales</taxon>
        <taxon>Massarineae</taxon>
        <taxon>Trematosphaeriaceae</taxon>
        <taxon>Trematosphaeria</taxon>
    </lineage>
</organism>
<accession>A0A6A6IKA5</accession>
<evidence type="ECO:0000313" key="3">
    <source>
        <dbReference type="Proteomes" id="UP000800094"/>
    </source>
</evidence>
<dbReference type="RefSeq" id="XP_033685512.1">
    <property type="nucleotide sequence ID" value="XM_033833040.1"/>
</dbReference>
<reference evidence="2" key="1">
    <citation type="journal article" date="2020" name="Stud. Mycol.">
        <title>101 Dothideomycetes genomes: a test case for predicting lifestyles and emergence of pathogens.</title>
        <authorList>
            <person name="Haridas S."/>
            <person name="Albert R."/>
            <person name="Binder M."/>
            <person name="Bloem J."/>
            <person name="Labutti K."/>
            <person name="Salamov A."/>
            <person name="Andreopoulos B."/>
            <person name="Baker S."/>
            <person name="Barry K."/>
            <person name="Bills G."/>
            <person name="Bluhm B."/>
            <person name="Cannon C."/>
            <person name="Castanera R."/>
            <person name="Culley D."/>
            <person name="Daum C."/>
            <person name="Ezra D."/>
            <person name="Gonzalez J."/>
            <person name="Henrissat B."/>
            <person name="Kuo A."/>
            <person name="Liang C."/>
            <person name="Lipzen A."/>
            <person name="Lutzoni F."/>
            <person name="Magnuson J."/>
            <person name="Mondo S."/>
            <person name="Nolan M."/>
            <person name="Ohm R."/>
            <person name="Pangilinan J."/>
            <person name="Park H.-J."/>
            <person name="Ramirez L."/>
            <person name="Alfaro M."/>
            <person name="Sun H."/>
            <person name="Tritt A."/>
            <person name="Yoshinaga Y."/>
            <person name="Zwiers L.-H."/>
            <person name="Turgeon B."/>
            <person name="Goodwin S."/>
            <person name="Spatafora J."/>
            <person name="Crous P."/>
            <person name="Grigoriev I."/>
        </authorList>
    </citation>
    <scope>NUCLEOTIDE SEQUENCE</scope>
    <source>
        <strain evidence="2">CBS 122368</strain>
    </source>
</reference>
<dbReference type="AlphaFoldDB" id="A0A6A6IKA5"/>
<feature type="compositionally biased region" description="Polar residues" evidence="1">
    <location>
        <begin position="434"/>
        <end position="446"/>
    </location>
</feature>
<feature type="compositionally biased region" description="Pro residues" evidence="1">
    <location>
        <begin position="489"/>
        <end position="503"/>
    </location>
</feature>
<protein>
    <submittedName>
        <fullName evidence="2">Uncharacterized protein</fullName>
    </submittedName>
</protein>
<feature type="region of interest" description="Disordered" evidence="1">
    <location>
        <begin position="373"/>
        <end position="520"/>
    </location>
</feature>
<keyword evidence="3" id="KW-1185">Reference proteome</keyword>
<feature type="compositionally biased region" description="Low complexity" evidence="1">
    <location>
        <begin position="447"/>
        <end position="475"/>
    </location>
</feature>
<proteinExistence type="predicted"/>
<feature type="region of interest" description="Disordered" evidence="1">
    <location>
        <begin position="209"/>
        <end position="265"/>
    </location>
</feature>
<feature type="compositionally biased region" description="Basic residues" evidence="1">
    <location>
        <begin position="507"/>
        <end position="520"/>
    </location>
</feature>
<evidence type="ECO:0000313" key="2">
    <source>
        <dbReference type="EMBL" id="KAF2250508.1"/>
    </source>
</evidence>
<sequence>MSPTIVQQAQGAPQAALPLSTKARTLTGYLFGERGLPDMLSSYGPLIQALLGAATGLGIYHYFTEFRNSREKIQLAVFHVIRLVERNPEFQELLQDPQQLIQVMEAEVLELLDSYLSENECEQVMRTLKRKLRTKGLGQPSAKKLRIQVAEQNEPYVQTPGLQNPEEVPVIEQADVTMLDTDEGFHIPTSSEFSEDELPTVQAAQDVTTIQSPNSLPVIPEDRPPVTPGQGSYGFSYDDFSTSSSSAESSPTEQRQQQIPPADKRMSLVERETRSAFDAISPGSVYRPKAVKPPNPFPHTPPNAIAVSTNYAKSGTNLSPIDEGNSLSTSPDLSTMQYRVAESRSFFEKVKTVQKNRKFIKDFFVPDASPVAAVVSKQQKQQEDSDETWDSVILDSSPDTDSYGRGSPELPRGRIPEPPSPPELVLPSPLKKSQSPASVRSRPSTGKRSSPAIASSPKIPSSRRSAAASSLKAPSTPRPKGKKKRGRPPGTPNKPKPISPPEWTPRRSTRKTRFRGKFQD</sequence>
<name>A0A6A6IKA5_9PLEO</name>
<dbReference type="GeneID" id="54586370"/>
<feature type="compositionally biased region" description="Low complexity" evidence="1">
    <location>
        <begin position="233"/>
        <end position="253"/>
    </location>
</feature>
<dbReference type="Proteomes" id="UP000800094">
    <property type="component" value="Unassembled WGS sequence"/>
</dbReference>